<keyword evidence="8" id="KW-1185">Reference proteome</keyword>
<evidence type="ECO:0000313" key="7">
    <source>
        <dbReference type="EMBL" id="KNA90444.1"/>
    </source>
</evidence>
<dbReference type="Proteomes" id="UP000037247">
    <property type="component" value="Unassembled WGS sequence"/>
</dbReference>
<proteinExistence type="inferred from homology"/>
<evidence type="ECO:0000256" key="5">
    <source>
        <dbReference type="ARBA" id="ARBA00023136"/>
    </source>
</evidence>
<evidence type="ECO:0000256" key="4">
    <source>
        <dbReference type="ARBA" id="ARBA00022989"/>
    </source>
</evidence>
<comment type="subcellular location">
    <subcellularLocation>
        <location evidence="1">Membrane</location>
        <topology evidence="1">Multi-pass membrane protein</topology>
    </subcellularLocation>
</comment>
<reference evidence="7 8" key="1">
    <citation type="submission" date="2015-05" db="EMBL/GenBank/DDBJ databases">
        <title>Draft genome sequence of the bacterium Gordonia jacobaea a new member of the Gordonia genus.</title>
        <authorList>
            <person name="Jimenez-Galisteo G."/>
            <person name="Dominguez A."/>
            <person name="Munoz E."/>
            <person name="Vinas M."/>
        </authorList>
    </citation>
    <scope>NUCLEOTIDE SEQUENCE [LARGE SCALE GENOMIC DNA]</scope>
    <source>
        <strain evidence="8">mv1</strain>
    </source>
</reference>
<dbReference type="RefSeq" id="WP_049700120.1">
    <property type="nucleotide sequence ID" value="NZ_JAQDQF010000003.1"/>
</dbReference>
<evidence type="ECO:0000256" key="1">
    <source>
        <dbReference type="ARBA" id="ARBA00004141"/>
    </source>
</evidence>
<comment type="similarity">
    <text evidence="2">Belongs to the UPF0014 family.</text>
</comment>
<dbReference type="InterPro" id="IPR005226">
    <property type="entry name" value="UPF0014_fam"/>
</dbReference>
<feature type="transmembrane region" description="Helical" evidence="6">
    <location>
        <begin position="101"/>
        <end position="122"/>
    </location>
</feature>
<dbReference type="Pfam" id="PF03649">
    <property type="entry name" value="UPF0014"/>
    <property type="match status" value="1"/>
</dbReference>
<feature type="transmembrane region" description="Helical" evidence="6">
    <location>
        <begin position="221"/>
        <end position="243"/>
    </location>
</feature>
<evidence type="ECO:0000256" key="3">
    <source>
        <dbReference type="ARBA" id="ARBA00022692"/>
    </source>
</evidence>
<name>A0ABR5IA11_9ACTN</name>
<gene>
    <name evidence="7" type="ORF">ABW18_16310</name>
</gene>
<evidence type="ECO:0000313" key="8">
    <source>
        <dbReference type="Proteomes" id="UP000037247"/>
    </source>
</evidence>
<organism evidence="7 8">
    <name type="scientific">Gordonia jacobaea</name>
    <dbReference type="NCBI Taxonomy" id="122202"/>
    <lineage>
        <taxon>Bacteria</taxon>
        <taxon>Bacillati</taxon>
        <taxon>Actinomycetota</taxon>
        <taxon>Actinomycetes</taxon>
        <taxon>Mycobacteriales</taxon>
        <taxon>Gordoniaceae</taxon>
        <taxon>Gordonia</taxon>
    </lineage>
</organism>
<feature type="transmembrane region" description="Helical" evidence="6">
    <location>
        <begin position="128"/>
        <end position="148"/>
    </location>
</feature>
<dbReference type="PANTHER" id="PTHR30028:SF0">
    <property type="entry name" value="PROTEIN ALUMINUM SENSITIVE 3"/>
    <property type="match status" value="1"/>
</dbReference>
<keyword evidence="5 6" id="KW-0472">Membrane</keyword>
<feature type="transmembrane region" description="Helical" evidence="6">
    <location>
        <begin position="43"/>
        <end position="62"/>
    </location>
</feature>
<keyword evidence="4 6" id="KW-1133">Transmembrane helix</keyword>
<dbReference type="PANTHER" id="PTHR30028">
    <property type="entry name" value="UPF0014 INNER MEMBRANE PROTEIN YBBM-RELATED"/>
    <property type="match status" value="1"/>
</dbReference>
<protein>
    <submittedName>
        <fullName evidence="7">ABC transporter permease</fullName>
    </submittedName>
</protein>
<feature type="transmembrane region" description="Helical" evidence="6">
    <location>
        <begin position="12"/>
        <end position="31"/>
    </location>
</feature>
<evidence type="ECO:0000256" key="6">
    <source>
        <dbReference type="SAM" id="Phobius"/>
    </source>
</evidence>
<keyword evidence="3 6" id="KW-0812">Transmembrane</keyword>
<dbReference type="EMBL" id="LDTZ01000019">
    <property type="protein sequence ID" value="KNA90444.1"/>
    <property type="molecule type" value="Genomic_DNA"/>
</dbReference>
<accession>A0ABR5IA11</accession>
<comment type="caution">
    <text evidence="7">The sequence shown here is derived from an EMBL/GenBank/DDBJ whole genome shotgun (WGS) entry which is preliminary data.</text>
</comment>
<evidence type="ECO:0000256" key="2">
    <source>
        <dbReference type="ARBA" id="ARBA00005268"/>
    </source>
</evidence>
<sequence length="251" mass="25434">MKADHTVVHLGPALAVSIAVLAVIAIAVNRYNDRALAAATARAAIRAVCQLAALAAVLALVIHALWASAVFVVVMAITAAATSAGRVSAAHRASVRKTIRCLVPVAASTILIVVTLVAVGVLPATGIAIIPTAGIMFGGAMNTTSIAGKRAHDELRTRRGEVEAALSLGFSSRDARLEIIRPTAATALIPGLDQTRSVGLVTIPGAFVGMVLGGASTTAAAIMQLFVLISLLAVSAVAALVTVEMVSRDLV</sequence>
<feature type="transmembrane region" description="Helical" evidence="6">
    <location>
        <begin position="198"/>
        <end position="215"/>
    </location>
</feature>
<feature type="transmembrane region" description="Helical" evidence="6">
    <location>
        <begin position="68"/>
        <end position="89"/>
    </location>
</feature>